<dbReference type="SUPFAM" id="SSF51621">
    <property type="entry name" value="Phosphoenolpyruvate/pyruvate domain"/>
    <property type="match status" value="1"/>
</dbReference>
<dbReference type="InterPro" id="IPR015813">
    <property type="entry name" value="Pyrv/PenolPyrv_kinase-like_dom"/>
</dbReference>
<dbReference type="EMBL" id="UWPJ01000026">
    <property type="protein sequence ID" value="VCU71292.1"/>
    <property type="molecule type" value="Genomic_DNA"/>
</dbReference>
<dbReference type="InterPro" id="IPR040442">
    <property type="entry name" value="Pyrv_kinase-like_dom_sf"/>
</dbReference>
<name>A0A3P4B5G3_9BURK</name>
<dbReference type="InterPro" id="IPR005000">
    <property type="entry name" value="Aldolase/citrate-lyase_domain"/>
</dbReference>
<keyword evidence="3 5" id="KW-0456">Lyase</keyword>
<gene>
    <name evidence="5" type="primary">garL_4</name>
    <name evidence="5" type="ORF">PIGHUM_03373</name>
</gene>
<dbReference type="OrthoDB" id="86160at2"/>
<proteinExistence type="inferred from homology"/>
<evidence type="ECO:0000259" key="4">
    <source>
        <dbReference type="Pfam" id="PF03328"/>
    </source>
</evidence>
<evidence type="ECO:0000256" key="3">
    <source>
        <dbReference type="ARBA" id="ARBA00023239"/>
    </source>
</evidence>
<keyword evidence="6" id="KW-1185">Reference proteome</keyword>
<keyword evidence="2" id="KW-0479">Metal-binding</keyword>
<dbReference type="EC" id="4.1.2.20" evidence="5"/>
<dbReference type="GO" id="GO:0005737">
    <property type="term" value="C:cytoplasm"/>
    <property type="evidence" value="ECO:0007669"/>
    <property type="project" value="TreeGrafter"/>
</dbReference>
<dbReference type="GO" id="GO:0008672">
    <property type="term" value="F:2-dehydro-3-deoxyglucarate aldolase activity"/>
    <property type="evidence" value="ECO:0007669"/>
    <property type="project" value="UniProtKB-EC"/>
</dbReference>
<dbReference type="AlphaFoldDB" id="A0A3P4B5G3"/>
<organism evidence="5 6">
    <name type="scientific">Pigmentiphaga humi</name>
    <dbReference type="NCBI Taxonomy" id="2478468"/>
    <lineage>
        <taxon>Bacteria</taxon>
        <taxon>Pseudomonadati</taxon>
        <taxon>Pseudomonadota</taxon>
        <taxon>Betaproteobacteria</taxon>
        <taxon>Burkholderiales</taxon>
        <taxon>Alcaligenaceae</taxon>
        <taxon>Pigmentiphaga</taxon>
    </lineage>
</organism>
<accession>A0A3P4B5G3</accession>
<evidence type="ECO:0000256" key="1">
    <source>
        <dbReference type="ARBA" id="ARBA00005568"/>
    </source>
</evidence>
<dbReference type="RefSeq" id="WP_124080756.1">
    <property type="nucleotide sequence ID" value="NZ_UWPJ01000026.1"/>
</dbReference>
<evidence type="ECO:0000313" key="6">
    <source>
        <dbReference type="Proteomes" id="UP000277294"/>
    </source>
</evidence>
<protein>
    <submittedName>
        <fullName evidence="5">5-keto-4-deoxy-D-glucarate aldolase</fullName>
        <ecNumber evidence="5">4.1.2.20</ecNumber>
    </submittedName>
</protein>
<dbReference type="InterPro" id="IPR050251">
    <property type="entry name" value="HpcH-HpaI_aldolase"/>
</dbReference>
<dbReference type="Proteomes" id="UP000277294">
    <property type="component" value="Unassembled WGS sequence"/>
</dbReference>
<feature type="domain" description="HpcH/HpaI aldolase/citrate lyase" evidence="4">
    <location>
        <begin position="25"/>
        <end position="207"/>
    </location>
</feature>
<dbReference type="Gene3D" id="3.20.20.60">
    <property type="entry name" value="Phosphoenolpyruvate-binding domains"/>
    <property type="match status" value="1"/>
</dbReference>
<dbReference type="PANTHER" id="PTHR30502:SF0">
    <property type="entry name" value="PHOSPHOENOLPYRUVATE CARBOXYLASE FAMILY PROTEIN"/>
    <property type="match status" value="1"/>
</dbReference>
<dbReference type="GO" id="GO:0046872">
    <property type="term" value="F:metal ion binding"/>
    <property type="evidence" value="ECO:0007669"/>
    <property type="project" value="UniProtKB-KW"/>
</dbReference>
<evidence type="ECO:0000256" key="2">
    <source>
        <dbReference type="ARBA" id="ARBA00022723"/>
    </source>
</evidence>
<dbReference type="Pfam" id="PF03328">
    <property type="entry name" value="HpcH_HpaI"/>
    <property type="match status" value="1"/>
</dbReference>
<dbReference type="PANTHER" id="PTHR30502">
    <property type="entry name" value="2-KETO-3-DEOXY-L-RHAMNONATE ALDOLASE"/>
    <property type="match status" value="1"/>
</dbReference>
<comment type="similarity">
    <text evidence="1">Belongs to the HpcH/HpaI aldolase family.</text>
</comment>
<sequence length="262" mass="26969">MSKVLRERLQEKKTVFGGWCALPAAFGAELLASAGLDYVCADQQHGLLDYGDAVTMFAAIERAGAAPVTRVPAAADWMIGKALDAGTQAVIVPMCETAAQAAAAVAACRYPPAGVRSYGPIRAALVRNARDTAVLGGGPLCLVMIESRQGLANLEAIAATPGLDGIYVGPADLALGLGLEPDLDKPEREHADAVRAILEACRRHGLTAGIQCSGGASGRRYADMGFGLITIAKDSALLQAGARQELAAAQGRGDRPAAQGYT</sequence>
<reference evidence="5 6" key="1">
    <citation type="submission" date="2018-10" db="EMBL/GenBank/DDBJ databases">
        <authorList>
            <person name="Criscuolo A."/>
        </authorList>
    </citation>
    <scope>NUCLEOTIDE SEQUENCE [LARGE SCALE GENOMIC DNA]</scope>
    <source>
        <strain evidence="5">DnA1</strain>
    </source>
</reference>
<evidence type="ECO:0000313" key="5">
    <source>
        <dbReference type="EMBL" id="VCU71292.1"/>
    </source>
</evidence>